<evidence type="ECO:0000256" key="10">
    <source>
        <dbReference type="RuleBase" id="RU365082"/>
    </source>
</evidence>
<evidence type="ECO:0000313" key="14">
    <source>
        <dbReference type="Proteomes" id="UP001345013"/>
    </source>
</evidence>
<comment type="subunit">
    <text evidence="10">Component of the Mediator complex.</text>
</comment>
<feature type="compositionally biased region" description="Low complexity" evidence="11">
    <location>
        <begin position="1055"/>
        <end position="1068"/>
    </location>
</feature>
<feature type="domain" description="Mediator complex subunit MED14 N-terminal" evidence="12">
    <location>
        <begin position="94"/>
        <end position="295"/>
    </location>
</feature>
<dbReference type="Pfam" id="PF08638">
    <property type="entry name" value="Med14"/>
    <property type="match status" value="1"/>
</dbReference>
<evidence type="ECO:0000256" key="8">
    <source>
        <dbReference type="ARBA" id="ARBA00025687"/>
    </source>
</evidence>
<evidence type="ECO:0000256" key="6">
    <source>
        <dbReference type="ARBA" id="ARBA00023163"/>
    </source>
</evidence>
<sequence>MSSSNGGMNGYNTTNGVSEGRTPKPQANGNVGPSESSSAPLLSAKALVQPSAATNGMSQTVQDIPSDSQHFSLKTDQLPEEILEMLQRIPDDAYVPTSRLVERAAQECWADLVALLRDLAQIQGNDDMRSPEKRLLQERLKKQKLFDFAENHKKVLIKLLVILQWSPQSMENRVTIALNFYLHELRRSFIAANDQLFEWIRYIVTRHDAAPDLDTAMTILSAGRIGNLPDLGYVQQKELTDRQILSIIQRLNIILHVRMMSEESIPPPFSDWHIRDGRVTFKVPNEFDLAVSVMDEGSNARFLMVDVKFNFWPAPSVSQDQLDQITNIVNAELAAKGLIGAYRFLHELALSQKIEELHVQALKLAQGLWTGHLSIELIKRTLVVKYWTRRPSSSSWIEIVLNSGRSSSDGFHTPYIGLRWLRNKKLVADHDIELDLVHLSFENVLSQVIAQHTAFIFDGIYERLALNKIFADSELELDQSSSSSDAFDCSLTIGLSKTDSILVTCDAVGGNIVLSPASDRANRFQQELARSTNAVEDFAQRYPALRCGLTQTTLAKAIRNTPLQLLSGRKPAYNQVKELFGPSALRALFFRRPEWSEDWLLAASFGADGDYWWLVSEPSDGKRTVQKLRRAPIHLQRSLHSEYFDALATDAQTAIALQTSQQACDQMGTRTLLPSSDKKHPAMKVQLSNIEHLESIDQDIIVAPHSSKRASSTYYLVILARLKASHDTQQALASAGLDPSIEVQPQKRLLTLRLACAVGENKMSAIMARLRSIDDLISCIKLVHRTEYLKMDRLSLQDIVISYHIGKTTNLSLALPLEGAKNASRLELLPKNSNPHHLLSEHIRPSFGDDRAPLSKRLRKLLATLRMTLPLVNCLQYLQGNVELQAVPEMAPLDMEESRKWLRMHVIVRDMVRFGIHFSAVNPAFRKDIQQQETPGNMLVRLEILPEASGSGSKLRWILRPAIEEFKTYHRPSFTNQDLKQRLEERIFSISDDQGWLGMDTSASCLITEPYRLVIAVHDTILQWLKEDIARQAEAPKQSMPNKQDTAAPIATGNQSQSRPQSQQQSNSFHHGRPPNMQQVPNGTSRVMTAPPQQVRQPPPNAQRRSNQNNNQSRTTHQRPQIPNPNDVINLD</sequence>
<keyword evidence="6 10" id="KW-0804">Transcription</keyword>
<feature type="region of interest" description="Disordered" evidence="11">
    <location>
        <begin position="1034"/>
        <end position="1132"/>
    </location>
</feature>
<gene>
    <name evidence="13" type="primary">RGR1</name>
    <name evidence="13" type="ORF">LTR24_002360</name>
</gene>
<evidence type="ECO:0000256" key="1">
    <source>
        <dbReference type="ARBA" id="ARBA00004123"/>
    </source>
</evidence>
<dbReference type="EMBL" id="JAVRRG010000019">
    <property type="protein sequence ID" value="KAK5097313.1"/>
    <property type="molecule type" value="Genomic_DNA"/>
</dbReference>
<evidence type="ECO:0000256" key="2">
    <source>
        <dbReference type="ARBA" id="ARBA00007813"/>
    </source>
</evidence>
<name>A0ABR0KKB5_9EURO</name>
<keyword evidence="7 10" id="KW-0539">Nucleus</keyword>
<protein>
    <recommendedName>
        <fullName evidence="3 10">Mediator of RNA polymerase II transcription subunit 14</fullName>
    </recommendedName>
    <alternativeName>
        <fullName evidence="9 10">Mediator complex subunit 14</fullName>
    </alternativeName>
</protein>
<accession>A0ABR0KKB5</accession>
<organism evidence="13 14">
    <name type="scientific">Lithohypha guttulata</name>
    <dbReference type="NCBI Taxonomy" id="1690604"/>
    <lineage>
        <taxon>Eukaryota</taxon>
        <taxon>Fungi</taxon>
        <taxon>Dikarya</taxon>
        <taxon>Ascomycota</taxon>
        <taxon>Pezizomycotina</taxon>
        <taxon>Eurotiomycetes</taxon>
        <taxon>Chaetothyriomycetidae</taxon>
        <taxon>Chaetothyriales</taxon>
        <taxon>Trichomeriaceae</taxon>
        <taxon>Lithohypha</taxon>
    </lineage>
</organism>
<comment type="similarity">
    <text evidence="2 10">Belongs to the Mediator complex subunit 14 family.</text>
</comment>
<evidence type="ECO:0000256" key="5">
    <source>
        <dbReference type="ARBA" id="ARBA00023159"/>
    </source>
</evidence>
<evidence type="ECO:0000313" key="13">
    <source>
        <dbReference type="EMBL" id="KAK5097313.1"/>
    </source>
</evidence>
<dbReference type="PANTHER" id="PTHR12809">
    <property type="entry name" value="MEDIATOR COMPLEX SUBUNIT"/>
    <property type="match status" value="1"/>
</dbReference>
<dbReference type="InterPro" id="IPR013947">
    <property type="entry name" value="Mediator_Med14"/>
</dbReference>
<keyword evidence="4 10" id="KW-0805">Transcription regulation</keyword>
<dbReference type="PANTHER" id="PTHR12809:SF2">
    <property type="entry name" value="MEDIATOR OF RNA POLYMERASE II TRANSCRIPTION SUBUNIT 14"/>
    <property type="match status" value="1"/>
</dbReference>
<evidence type="ECO:0000256" key="4">
    <source>
        <dbReference type="ARBA" id="ARBA00023015"/>
    </source>
</evidence>
<evidence type="ECO:0000256" key="7">
    <source>
        <dbReference type="ARBA" id="ARBA00023242"/>
    </source>
</evidence>
<evidence type="ECO:0000256" key="9">
    <source>
        <dbReference type="ARBA" id="ARBA00032007"/>
    </source>
</evidence>
<evidence type="ECO:0000256" key="3">
    <source>
        <dbReference type="ARBA" id="ARBA00019619"/>
    </source>
</evidence>
<evidence type="ECO:0000259" key="12">
    <source>
        <dbReference type="Pfam" id="PF08638"/>
    </source>
</evidence>
<keyword evidence="5 10" id="KW-0010">Activator</keyword>
<comment type="subcellular location">
    <subcellularLocation>
        <location evidence="1 10">Nucleus</location>
    </subcellularLocation>
</comment>
<comment type="function">
    <text evidence="8 10">Component of the Mediator complex, a coactivator involved in the regulated transcription of nearly all RNA polymerase II-dependent genes. Mediator functions as a bridge to convey information from gene-specific regulatory proteins to the basal RNA polymerase II transcription machinery. Mediator is recruited to promoters by direct interactions with regulatory proteins and serves as a scaffold for the assembly of a functional preinitiation complex with RNA polymerase II and the general transcription factors.</text>
</comment>
<feature type="compositionally biased region" description="Low complexity" evidence="11">
    <location>
        <begin position="1"/>
        <end position="16"/>
    </location>
</feature>
<keyword evidence="14" id="KW-1185">Reference proteome</keyword>
<feature type="compositionally biased region" description="Low complexity" evidence="11">
    <location>
        <begin position="1102"/>
        <end position="1119"/>
    </location>
</feature>
<dbReference type="Pfam" id="PF26204">
    <property type="entry name" value="Med14_fung"/>
    <property type="match status" value="1"/>
</dbReference>
<comment type="caution">
    <text evidence="13">The sequence shown here is derived from an EMBL/GenBank/DDBJ whole genome shotgun (WGS) entry which is preliminary data.</text>
</comment>
<feature type="region of interest" description="Disordered" evidence="11">
    <location>
        <begin position="1"/>
        <end position="42"/>
    </location>
</feature>
<dbReference type="Proteomes" id="UP001345013">
    <property type="component" value="Unassembled WGS sequence"/>
</dbReference>
<evidence type="ECO:0000256" key="11">
    <source>
        <dbReference type="SAM" id="MobiDB-lite"/>
    </source>
</evidence>
<proteinExistence type="inferred from homology"/>
<feature type="compositionally biased region" description="Polar residues" evidence="11">
    <location>
        <begin position="1076"/>
        <end position="1095"/>
    </location>
</feature>
<dbReference type="InterPro" id="IPR055122">
    <property type="entry name" value="Med14_N"/>
</dbReference>
<reference evidence="13 14" key="1">
    <citation type="submission" date="2023-08" db="EMBL/GenBank/DDBJ databases">
        <title>Black Yeasts Isolated from many extreme environments.</title>
        <authorList>
            <person name="Coleine C."/>
            <person name="Stajich J.E."/>
            <person name="Selbmann L."/>
        </authorList>
    </citation>
    <scope>NUCLEOTIDE SEQUENCE [LARGE SCALE GENOMIC DNA]</scope>
    <source>
        <strain evidence="13 14">CCFEE 5885</strain>
    </source>
</reference>